<organism evidence="1 2">
    <name type="scientific">Sphingobacterium deserti</name>
    <dbReference type="NCBI Taxonomy" id="1229276"/>
    <lineage>
        <taxon>Bacteria</taxon>
        <taxon>Pseudomonadati</taxon>
        <taxon>Bacteroidota</taxon>
        <taxon>Sphingobacteriia</taxon>
        <taxon>Sphingobacteriales</taxon>
        <taxon>Sphingobacteriaceae</taxon>
        <taxon>Sphingobacterium</taxon>
    </lineage>
</organism>
<dbReference type="AlphaFoldDB" id="A0A0B8T6D3"/>
<dbReference type="Proteomes" id="UP000031802">
    <property type="component" value="Unassembled WGS sequence"/>
</dbReference>
<evidence type="ECO:0000313" key="1">
    <source>
        <dbReference type="EMBL" id="KGE12700.1"/>
    </source>
</evidence>
<dbReference type="EMBL" id="JJMU01000065">
    <property type="protein sequence ID" value="KGE12700.1"/>
    <property type="molecule type" value="Genomic_DNA"/>
</dbReference>
<reference evidence="1 2" key="2">
    <citation type="journal article" date="2015" name="PLoS ONE">
        <title>Whole-Genome Optical Mapping and Finished Genome Sequence of Sphingobacterium deserti sp. nov., a New Species Isolated from the Western Desert of China.</title>
        <authorList>
            <person name="Teng C."/>
            <person name="Zhou Z."/>
            <person name="Molnar I."/>
            <person name="Li X."/>
            <person name="Tang R."/>
            <person name="Chen M."/>
            <person name="Wang L."/>
            <person name="Su S."/>
            <person name="Zhang W."/>
            <person name="Lin M."/>
        </authorList>
    </citation>
    <scope>NUCLEOTIDE SEQUENCE [LARGE SCALE GENOMIC DNA]</scope>
    <source>
        <strain evidence="2">ACCC05744</strain>
    </source>
</reference>
<name>A0A0B8T6D3_9SPHI</name>
<gene>
    <name evidence="1" type="ORF">DI53_3439</name>
</gene>
<comment type="caution">
    <text evidence="1">The sequence shown here is derived from an EMBL/GenBank/DDBJ whole genome shotgun (WGS) entry which is preliminary data.</text>
</comment>
<reference evidence="2" key="1">
    <citation type="submission" date="2014-04" db="EMBL/GenBank/DDBJ databases">
        <title>Whole-Genome optical mapping and complete genome sequence of Sphingobacterium deserti sp. nov., a new spaces isolated from desert in the west of China.</title>
        <authorList>
            <person name="Teng C."/>
            <person name="Zhou Z."/>
            <person name="Li X."/>
            <person name="Chen M."/>
            <person name="Lin M."/>
            <person name="Wang L."/>
            <person name="Su S."/>
            <person name="Zhang C."/>
            <person name="Zhang W."/>
        </authorList>
    </citation>
    <scope>NUCLEOTIDE SEQUENCE [LARGE SCALE GENOMIC DNA]</scope>
    <source>
        <strain evidence="2">ACCC05744</strain>
    </source>
</reference>
<accession>A0A0B8T6D3</accession>
<dbReference type="STRING" id="1229276.DI53_3439"/>
<sequence length="41" mass="4731">MFEAGIDRKVVFKLSVAQPEIDAPSINNYPNRVWQPPKYIV</sequence>
<protein>
    <submittedName>
        <fullName evidence="1">Uncharacterized protein</fullName>
    </submittedName>
</protein>
<keyword evidence="2" id="KW-1185">Reference proteome</keyword>
<evidence type="ECO:0000313" key="2">
    <source>
        <dbReference type="Proteomes" id="UP000031802"/>
    </source>
</evidence>
<proteinExistence type="predicted"/>
<dbReference type="PATRIC" id="fig|1229276.3.peg.3553"/>